<dbReference type="PROSITE" id="PS51352">
    <property type="entry name" value="THIOREDOXIN_2"/>
    <property type="match status" value="1"/>
</dbReference>
<dbReference type="PANTHER" id="PTHR42852:SF17">
    <property type="entry name" value="THIOREDOXIN-LIKE PROTEIN HI_1115"/>
    <property type="match status" value="1"/>
</dbReference>
<keyword evidence="3" id="KW-1185">Reference proteome</keyword>
<feature type="domain" description="Thioredoxin" evidence="1">
    <location>
        <begin position="246"/>
        <end position="401"/>
    </location>
</feature>
<dbReference type="InterPro" id="IPR000866">
    <property type="entry name" value="AhpC/TSA"/>
</dbReference>
<sequence length="402" mass="46727">MRYLIILGFIIGHFIAFGQERSISPFVGIPDFAKQIRNAENEKDLMGLYSKFELDYPQEKFAQVHFLLDQVHIATAQRLIEWNNENALSYIIKIKNANDRVKMFEALPAKCWQLASTDSLVLAYNINANQTSTSFEDHHFVYAELLMHTGKHKESLEFLEKFSDIDQLIAKHPYLFINLYQKNNKLEKGISVLAALVKQGRGNENSKKMLKELWIEKYNNEEGFEAYYAEQLKVLTKDMEADLLSKIVSYDAPDFELRNLNGEKVRLSDLKGKVIFLDFWATWCGPCIASFPTMQRIIQQYKDNKDVVFLFVNTMERNLSESERVKKVKQLLDEKGFDFQVVLDVKNETNYELGSKYKLNSIPAQFIIDKNGQVRFSLNGFNGNRENMFHELNILIKHVLSL</sequence>
<dbReference type="PANTHER" id="PTHR42852">
    <property type="entry name" value="THIOL:DISULFIDE INTERCHANGE PROTEIN DSBE"/>
    <property type="match status" value="1"/>
</dbReference>
<dbReference type="InterPro" id="IPR036249">
    <property type="entry name" value="Thioredoxin-like_sf"/>
</dbReference>
<evidence type="ECO:0000313" key="2">
    <source>
        <dbReference type="EMBL" id="MCA5006241.1"/>
    </source>
</evidence>
<dbReference type="SUPFAM" id="SSF52833">
    <property type="entry name" value="Thioredoxin-like"/>
    <property type="match status" value="1"/>
</dbReference>
<gene>
    <name evidence="2" type="ORF">IPZ78_13890</name>
</gene>
<dbReference type="RefSeq" id="WP_225554604.1">
    <property type="nucleotide sequence ID" value="NZ_JADEYP010000029.1"/>
</dbReference>
<dbReference type="Pfam" id="PF00578">
    <property type="entry name" value="AhpC-TSA"/>
    <property type="match status" value="1"/>
</dbReference>
<dbReference type="InterPro" id="IPR050553">
    <property type="entry name" value="Thioredoxin_ResA/DsbE_sf"/>
</dbReference>
<dbReference type="Gene3D" id="3.40.30.10">
    <property type="entry name" value="Glutaredoxin"/>
    <property type="match status" value="1"/>
</dbReference>
<proteinExistence type="predicted"/>
<protein>
    <submittedName>
        <fullName evidence="2">TlpA family protein disulfide reductase</fullName>
    </submittedName>
</protein>
<accession>A0ABS7Z7S2</accession>
<dbReference type="EMBL" id="JADEYP010000029">
    <property type="protein sequence ID" value="MCA5006241.1"/>
    <property type="molecule type" value="Genomic_DNA"/>
</dbReference>
<evidence type="ECO:0000313" key="3">
    <source>
        <dbReference type="Proteomes" id="UP001165302"/>
    </source>
</evidence>
<dbReference type="InterPro" id="IPR013766">
    <property type="entry name" value="Thioredoxin_domain"/>
</dbReference>
<dbReference type="CDD" id="cd02966">
    <property type="entry name" value="TlpA_like_family"/>
    <property type="match status" value="1"/>
</dbReference>
<organism evidence="2 3">
    <name type="scientific">Sphingobacterium bovistauri</name>
    <dbReference type="NCBI Taxonomy" id="2781959"/>
    <lineage>
        <taxon>Bacteria</taxon>
        <taxon>Pseudomonadati</taxon>
        <taxon>Bacteroidota</taxon>
        <taxon>Sphingobacteriia</taxon>
        <taxon>Sphingobacteriales</taxon>
        <taxon>Sphingobacteriaceae</taxon>
        <taxon>Sphingobacterium</taxon>
    </lineage>
</organism>
<dbReference type="Proteomes" id="UP001165302">
    <property type="component" value="Unassembled WGS sequence"/>
</dbReference>
<name>A0ABS7Z7S2_9SPHI</name>
<evidence type="ECO:0000259" key="1">
    <source>
        <dbReference type="PROSITE" id="PS51352"/>
    </source>
</evidence>
<reference evidence="2" key="1">
    <citation type="submission" date="2020-10" db="EMBL/GenBank/DDBJ databases">
        <authorList>
            <person name="Lu T."/>
            <person name="Wang Q."/>
            <person name="Han X."/>
        </authorList>
    </citation>
    <scope>NUCLEOTIDE SEQUENCE</scope>
    <source>
        <strain evidence="2">WQ 366</strain>
    </source>
</reference>
<comment type="caution">
    <text evidence="2">The sequence shown here is derived from an EMBL/GenBank/DDBJ whole genome shotgun (WGS) entry which is preliminary data.</text>
</comment>